<reference evidence="1 2" key="1">
    <citation type="submission" date="2019-02" db="EMBL/GenBank/DDBJ databases">
        <title>Deep-cultivation of Planctomycetes and their phenomic and genomic characterization uncovers novel biology.</title>
        <authorList>
            <person name="Wiegand S."/>
            <person name="Jogler M."/>
            <person name="Boedeker C."/>
            <person name="Pinto D."/>
            <person name="Vollmers J."/>
            <person name="Rivas-Marin E."/>
            <person name="Kohn T."/>
            <person name="Peeters S.H."/>
            <person name="Heuer A."/>
            <person name="Rast P."/>
            <person name="Oberbeckmann S."/>
            <person name="Bunk B."/>
            <person name="Jeske O."/>
            <person name="Meyerdierks A."/>
            <person name="Storesund J.E."/>
            <person name="Kallscheuer N."/>
            <person name="Luecker S."/>
            <person name="Lage O.M."/>
            <person name="Pohl T."/>
            <person name="Merkel B.J."/>
            <person name="Hornburger P."/>
            <person name="Mueller R.-W."/>
            <person name="Bruemmer F."/>
            <person name="Labrenz M."/>
            <person name="Spormann A.M."/>
            <person name="Op den Camp H."/>
            <person name="Overmann J."/>
            <person name="Amann R."/>
            <person name="Jetten M.S.M."/>
            <person name="Mascher T."/>
            <person name="Medema M.H."/>
            <person name="Devos D.P."/>
            <person name="Kaster A.-K."/>
            <person name="Ovreas L."/>
            <person name="Rohde M."/>
            <person name="Galperin M.Y."/>
            <person name="Jogler C."/>
        </authorList>
    </citation>
    <scope>NUCLEOTIDE SEQUENCE [LARGE SCALE GENOMIC DNA]</scope>
    <source>
        <strain evidence="1 2">I41</strain>
    </source>
</reference>
<gene>
    <name evidence="1" type="ORF">I41_13820</name>
</gene>
<evidence type="ECO:0000313" key="2">
    <source>
        <dbReference type="Proteomes" id="UP000317909"/>
    </source>
</evidence>
<organism evidence="1 2">
    <name type="scientific">Lacipirellula limnantheis</name>
    <dbReference type="NCBI Taxonomy" id="2528024"/>
    <lineage>
        <taxon>Bacteria</taxon>
        <taxon>Pseudomonadati</taxon>
        <taxon>Planctomycetota</taxon>
        <taxon>Planctomycetia</taxon>
        <taxon>Pirellulales</taxon>
        <taxon>Lacipirellulaceae</taxon>
        <taxon>Lacipirellula</taxon>
    </lineage>
</organism>
<evidence type="ECO:0000313" key="1">
    <source>
        <dbReference type="EMBL" id="QDT72212.1"/>
    </source>
</evidence>
<keyword evidence="2" id="KW-1185">Reference proteome</keyword>
<sequence>MFRRWIAKYANERLQEQVDGLTAELATAKATMAIQLAELQAMAGVIARDRERVKAELAAYARQRAECEGTNGRT</sequence>
<dbReference type="EMBL" id="CP036339">
    <property type="protein sequence ID" value="QDT72212.1"/>
    <property type="molecule type" value="Genomic_DNA"/>
</dbReference>
<proteinExistence type="predicted"/>
<name>A0A517TV12_9BACT</name>
<protein>
    <submittedName>
        <fullName evidence="1">Uncharacterized protein</fullName>
    </submittedName>
</protein>
<accession>A0A517TV12</accession>
<dbReference type="RefSeq" id="WP_145431804.1">
    <property type="nucleotide sequence ID" value="NZ_CP036339.1"/>
</dbReference>
<dbReference type="AlphaFoldDB" id="A0A517TV12"/>
<dbReference type="KEGG" id="llh:I41_13820"/>
<dbReference type="Proteomes" id="UP000317909">
    <property type="component" value="Chromosome"/>
</dbReference>